<protein>
    <submittedName>
        <fullName evidence="1">Uncharacterized protein</fullName>
    </submittedName>
</protein>
<dbReference type="EMBL" id="GBRH01227618">
    <property type="protein sequence ID" value="JAD70277.1"/>
    <property type="molecule type" value="Transcribed_RNA"/>
</dbReference>
<evidence type="ECO:0000313" key="1">
    <source>
        <dbReference type="EMBL" id="JAD70277.1"/>
    </source>
</evidence>
<proteinExistence type="predicted"/>
<dbReference type="AlphaFoldDB" id="A0A0A9CFI4"/>
<reference evidence="1" key="1">
    <citation type="submission" date="2014-09" db="EMBL/GenBank/DDBJ databases">
        <authorList>
            <person name="Magalhaes I.L.F."/>
            <person name="Oliveira U."/>
            <person name="Santos F.R."/>
            <person name="Vidigal T.H.D.A."/>
            <person name="Brescovit A.D."/>
            <person name="Santos A.J."/>
        </authorList>
    </citation>
    <scope>NUCLEOTIDE SEQUENCE</scope>
    <source>
        <tissue evidence="1">Shoot tissue taken approximately 20 cm above the soil surface</tissue>
    </source>
</reference>
<organism evidence="1">
    <name type="scientific">Arundo donax</name>
    <name type="common">Giant reed</name>
    <name type="synonym">Donax arundinaceus</name>
    <dbReference type="NCBI Taxonomy" id="35708"/>
    <lineage>
        <taxon>Eukaryota</taxon>
        <taxon>Viridiplantae</taxon>
        <taxon>Streptophyta</taxon>
        <taxon>Embryophyta</taxon>
        <taxon>Tracheophyta</taxon>
        <taxon>Spermatophyta</taxon>
        <taxon>Magnoliopsida</taxon>
        <taxon>Liliopsida</taxon>
        <taxon>Poales</taxon>
        <taxon>Poaceae</taxon>
        <taxon>PACMAD clade</taxon>
        <taxon>Arundinoideae</taxon>
        <taxon>Arundineae</taxon>
        <taxon>Arundo</taxon>
    </lineage>
</organism>
<name>A0A0A9CFI4_ARUDO</name>
<sequence>MVSSCCSSTYHKGVGTLVWRLLHPSNKLVIREILRVVCRYCC</sequence>
<reference evidence="1" key="2">
    <citation type="journal article" date="2015" name="Data Brief">
        <title>Shoot transcriptome of the giant reed, Arundo donax.</title>
        <authorList>
            <person name="Barrero R.A."/>
            <person name="Guerrero F.D."/>
            <person name="Moolhuijzen P."/>
            <person name="Goolsby J.A."/>
            <person name="Tidwell J."/>
            <person name="Bellgard S.E."/>
            <person name="Bellgard M.I."/>
        </authorList>
    </citation>
    <scope>NUCLEOTIDE SEQUENCE</scope>
    <source>
        <tissue evidence="1">Shoot tissue taken approximately 20 cm above the soil surface</tissue>
    </source>
</reference>
<accession>A0A0A9CFI4</accession>